<protein>
    <recommendedName>
        <fullName evidence="1">Late embryogenesis abundant protein LEA-2 subgroup domain-containing protein</fullName>
    </recommendedName>
</protein>
<dbReference type="STRING" id="1314777.A0A164S0I1"/>
<feature type="domain" description="Late embryogenesis abundant protein LEA-2 subgroup" evidence="1">
    <location>
        <begin position="39"/>
        <end position="132"/>
    </location>
</feature>
<evidence type="ECO:0000313" key="3">
    <source>
        <dbReference type="Proteomes" id="UP000076722"/>
    </source>
</evidence>
<dbReference type="AlphaFoldDB" id="A0A164S0I1"/>
<feature type="non-terminal residue" evidence="2">
    <location>
        <position position="1"/>
    </location>
</feature>
<keyword evidence="3" id="KW-1185">Reference proteome</keyword>
<organism evidence="2 3">
    <name type="scientific">Sistotremastrum niveocremeum HHB9708</name>
    <dbReference type="NCBI Taxonomy" id="1314777"/>
    <lineage>
        <taxon>Eukaryota</taxon>
        <taxon>Fungi</taxon>
        <taxon>Dikarya</taxon>
        <taxon>Basidiomycota</taxon>
        <taxon>Agaricomycotina</taxon>
        <taxon>Agaricomycetes</taxon>
        <taxon>Sistotremastrales</taxon>
        <taxon>Sistotremastraceae</taxon>
        <taxon>Sertulicium</taxon>
        <taxon>Sertulicium niveocremeum</taxon>
    </lineage>
</organism>
<accession>A0A164S0I1</accession>
<dbReference type="InterPro" id="IPR004864">
    <property type="entry name" value="LEA_2"/>
</dbReference>
<gene>
    <name evidence="2" type="ORF">SISNIDRAFT_517681</name>
</gene>
<dbReference type="Proteomes" id="UP000076722">
    <property type="component" value="Unassembled WGS sequence"/>
</dbReference>
<name>A0A164S0I1_9AGAM</name>
<dbReference type="OrthoDB" id="20273at2759"/>
<reference evidence="2 3" key="1">
    <citation type="journal article" date="2016" name="Mol. Biol. Evol.">
        <title>Comparative Genomics of Early-Diverging Mushroom-Forming Fungi Provides Insights into the Origins of Lignocellulose Decay Capabilities.</title>
        <authorList>
            <person name="Nagy L.G."/>
            <person name="Riley R."/>
            <person name="Tritt A."/>
            <person name="Adam C."/>
            <person name="Daum C."/>
            <person name="Floudas D."/>
            <person name="Sun H."/>
            <person name="Yadav J.S."/>
            <person name="Pangilinan J."/>
            <person name="Larsson K.H."/>
            <person name="Matsuura K."/>
            <person name="Barry K."/>
            <person name="Labutti K."/>
            <person name="Kuo R."/>
            <person name="Ohm R.A."/>
            <person name="Bhattacharya S.S."/>
            <person name="Shirouzu T."/>
            <person name="Yoshinaga Y."/>
            <person name="Martin F.M."/>
            <person name="Grigoriev I.V."/>
            <person name="Hibbett D.S."/>
        </authorList>
    </citation>
    <scope>NUCLEOTIDE SEQUENCE [LARGE SCALE GENOMIC DNA]</scope>
    <source>
        <strain evidence="2 3">HHB9708</strain>
    </source>
</reference>
<proteinExistence type="predicted"/>
<dbReference type="EMBL" id="KV419417">
    <property type="protein sequence ID" value="KZS91048.1"/>
    <property type="molecule type" value="Genomic_DNA"/>
</dbReference>
<sequence>WIQPPIVAFEGVQTSTNGSTFEATTNSEFKINLGFGIFVRNPNYFSANFKEIDVNIFYPINNTNVGGGTEKDITFDANSDKNFTFPFSFTYSKAIDPNGAILSDLVNKCGLIPGSSKSNIEIAYKLTLHIKVIVATISPSFSGNADFECPLSLDQVEVSRFSL</sequence>
<evidence type="ECO:0000259" key="1">
    <source>
        <dbReference type="Pfam" id="PF03168"/>
    </source>
</evidence>
<dbReference type="SUPFAM" id="SSF117070">
    <property type="entry name" value="LEA14-like"/>
    <property type="match status" value="1"/>
</dbReference>
<dbReference type="Pfam" id="PF03168">
    <property type="entry name" value="LEA_2"/>
    <property type="match status" value="1"/>
</dbReference>
<evidence type="ECO:0000313" key="2">
    <source>
        <dbReference type="EMBL" id="KZS91048.1"/>
    </source>
</evidence>
<dbReference type="Gene3D" id="2.60.40.1820">
    <property type="match status" value="1"/>
</dbReference>